<sequence>MREVLINWTFAGGQPSVSVMHFDESLTADEQLDQLDDFLGGVKLLFGDTTQYSIPSEGKIIEASTGTLTGGWTATGTRGGAGTGSGKTVPNSSMLLVRFGTEDIVNGRRLKGRWYIPGCVAGQIGDLGEVSAFAVDTIVSAGTGLITPPGLLVWHRPGPKGPGSAAVVTQVSAWNEWATQRDRR</sequence>
<dbReference type="AlphaFoldDB" id="A0A0H5Q7X3"/>
<name>A0A0H5Q7X3_9ZZZZ</name>
<reference evidence="1" key="1">
    <citation type="submission" date="2015-06" db="EMBL/GenBank/DDBJ databases">
        <authorList>
            <person name="Joergensen T."/>
        </authorList>
    </citation>
    <scope>NUCLEOTIDE SEQUENCE</scope>
    <source>
        <strain evidence="1">RGFK1589</strain>
    </source>
</reference>
<accession>A0A0H5Q7X3</accession>
<organism evidence="1">
    <name type="scientific">uncultured prokaryote</name>
    <dbReference type="NCBI Taxonomy" id="198431"/>
    <lineage>
        <taxon>unclassified sequences</taxon>
        <taxon>environmental samples</taxon>
    </lineage>
</organism>
<reference evidence="1" key="2">
    <citation type="submission" date="2015-07" db="EMBL/GenBank/DDBJ databases">
        <title>Plasmids, circular viruses and viroids from rat gut.</title>
        <authorList>
            <person name="Jorgensen T.J."/>
            <person name="Hansen M.A."/>
            <person name="Xu Z."/>
            <person name="Tabak M.A."/>
            <person name="Sorensen S.J."/>
            <person name="Hansen L.H."/>
        </authorList>
    </citation>
    <scope>NUCLEOTIDE SEQUENCE</scope>
    <source>
        <strain evidence="1">RGFK1589</strain>
    </source>
</reference>
<protein>
    <submittedName>
        <fullName evidence="1">Uncharacterized protein</fullName>
    </submittedName>
</protein>
<proteinExistence type="predicted"/>
<evidence type="ECO:0000313" key="1">
    <source>
        <dbReference type="EMBL" id="CRY97494.1"/>
    </source>
</evidence>
<dbReference type="EMBL" id="LN854113">
    <property type="protein sequence ID" value="CRY97494.1"/>
    <property type="molecule type" value="Genomic_DNA"/>
</dbReference>